<feature type="compositionally biased region" description="Low complexity" evidence="1">
    <location>
        <begin position="9"/>
        <end position="35"/>
    </location>
</feature>
<accession>A0AAP0KV46</accession>
<name>A0AAP0KV46_9MAGN</name>
<feature type="compositionally biased region" description="Pro residues" evidence="1">
    <location>
        <begin position="63"/>
        <end position="72"/>
    </location>
</feature>
<keyword evidence="3" id="KW-1185">Reference proteome</keyword>
<proteinExistence type="predicted"/>
<comment type="caution">
    <text evidence="2">The sequence shown here is derived from an EMBL/GenBank/DDBJ whole genome shotgun (WGS) entry which is preliminary data.</text>
</comment>
<dbReference type="EMBL" id="JBBNAG010000002">
    <property type="protein sequence ID" value="KAK9158553.1"/>
    <property type="molecule type" value="Genomic_DNA"/>
</dbReference>
<evidence type="ECO:0000256" key="1">
    <source>
        <dbReference type="SAM" id="MobiDB-lite"/>
    </source>
</evidence>
<dbReference type="AlphaFoldDB" id="A0AAP0KV46"/>
<feature type="region of interest" description="Disordered" evidence="1">
    <location>
        <begin position="1"/>
        <end position="72"/>
    </location>
</feature>
<evidence type="ECO:0000313" key="2">
    <source>
        <dbReference type="EMBL" id="KAK9158553.1"/>
    </source>
</evidence>
<protein>
    <submittedName>
        <fullName evidence="2">Uncharacterized protein</fullName>
    </submittedName>
</protein>
<evidence type="ECO:0000313" key="3">
    <source>
        <dbReference type="Proteomes" id="UP001419268"/>
    </source>
</evidence>
<dbReference type="Proteomes" id="UP001419268">
    <property type="component" value="Unassembled WGS sequence"/>
</dbReference>
<sequence length="166" mass="18342">MSPLSLTDRPPLSLSHRSLSPESHSPSTLSLSSRSVVAAIEAATRPSGLPSPSDGDWSLRSPPRVPSPHPKPSPLFAAVPFNFQDLRARSLPYFHRFHSAQEERKLWDALLGDEAHSFEHKHIVRACAFSKCEAFNKAMLKFLDELGAQEAAAMETEKTFLITDPL</sequence>
<gene>
    <name evidence="2" type="ORF">Scep_005127</name>
</gene>
<reference evidence="2 3" key="1">
    <citation type="submission" date="2024-01" db="EMBL/GenBank/DDBJ databases">
        <title>Genome assemblies of Stephania.</title>
        <authorList>
            <person name="Yang L."/>
        </authorList>
    </citation>
    <scope>NUCLEOTIDE SEQUENCE [LARGE SCALE GENOMIC DNA]</scope>
    <source>
        <strain evidence="2">JXDWG</strain>
        <tissue evidence="2">Leaf</tissue>
    </source>
</reference>
<organism evidence="2 3">
    <name type="scientific">Stephania cephalantha</name>
    <dbReference type="NCBI Taxonomy" id="152367"/>
    <lineage>
        <taxon>Eukaryota</taxon>
        <taxon>Viridiplantae</taxon>
        <taxon>Streptophyta</taxon>
        <taxon>Embryophyta</taxon>
        <taxon>Tracheophyta</taxon>
        <taxon>Spermatophyta</taxon>
        <taxon>Magnoliopsida</taxon>
        <taxon>Ranunculales</taxon>
        <taxon>Menispermaceae</taxon>
        <taxon>Menispermoideae</taxon>
        <taxon>Cissampelideae</taxon>
        <taxon>Stephania</taxon>
    </lineage>
</organism>